<evidence type="ECO:0000259" key="1">
    <source>
        <dbReference type="Pfam" id="PF00149"/>
    </source>
</evidence>
<comment type="caution">
    <text evidence="2">The sequence shown here is derived from an EMBL/GenBank/DDBJ whole genome shotgun (WGS) entry which is preliminary data.</text>
</comment>
<dbReference type="HOGENOM" id="CLU_041888_0_0_6"/>
<name>A0A077P7F8_XENBV</name>
<evidence type="ECO:0000313" key="2">
    <source>
        <dbReference type="EMBL" id="CDH06764.1"/>
    </source>
</evidence>
<dbReference type="Proteomes" id="UP000028483">
    <property type="component" value="Unassembled WGS sequence"/>
</dbReference>
<dbReference type="PANTHER" id="PTHR43143">
    <property type="entry name" value="METALLOPHOSPHOESTERASE, CALCINEURIN SUPERFAMILY"/>
    <property type="match status" value="1"/>
</dbReference>
<dbReference type="PANTHER" id="PTHR43143:SF1">
    <property type="entry name" value="SERINE_THREONINE-PROTEIN PHOSPHATASE CPPED1"/>
    <property type="match status" value="1"/>
</dbReference>
<dbReference type="SUPFAM" id="SSF56300">
    <property type="entry name" value="Metallo-dependent phosphatases"/>
    <property type="match status" value="1"/>
</dbReference>
<sequence length="443" mass="49816">MATNSRILFLAVILFLFGCSSNKEHVSTKTKDIVKYTVVNNTQYSLSVIRKNVEWGRWVSTPLSTIQPYGRDSFSTQGGLTSGTEGNVEYSIYRGSFDVYWSLSHWGSVKNKLPINDPHKLYDIYRVEDARNTYTVYVNEKNTAKKYNVLIMSDPQPFRLATSSNNPNKDRSEWESFNGVVSSSIKELENDKNFAFGIVNGDITEFGRRDSRDSFDKIYTSRLSSTLFIGLGNHDYANNVGDCTTTGEPSSDGCALSAVWDMNNRINEYKKMNMGAFSSYFDGDKKTGSLAYSWDYGDMHYVQLQNYPTYTTTLSPTFGADTKIKSSLSWLEKDLQSAANRGKTIILNFHDAKDHFLDESSENDLNKFKQLLGKYKVLAIFVGHTHSAGKSDLYGIPLYNSGALFQGDYLMSAVDGKCIQVSQYNGRSGKPKFIKQFSSICGK</sequence>
<dbReference type="PROSITE" id="PS51257">
    <property type="entry name" value="PROKAR_LIPOPROTEIN"/>
    <property type="match status" value="1"/>
</dbReference>
<dbReference type="InterPro" id="IPR004843">
    <property type="entry name" value="Calcineurin-like_PHP"/>
</dbReference>
<accession>A0A077P7F8</accession>
<gene>
    <name evidence="2" type="ORF">XBO1_2420018</name>
</gene>
<proteinExistence type="predicted"/>
<reference evidence="2" key="1">
    <citation type="submission" date="2013-07" db="EMBL/GenBank/DDBJ databases">
        <title>Sub-species coevolution in mutualistic symbiosis.</title>
        <authorList>
            <person name="Murfin K."/>
            <person name="Klassen J."/>
            <person name="Lee M."/>
            <person name="Forst S."/>
            <person name="Stock P."/>
            <person name="Goodrich-Blair H."/>
        </authorList>
    </citation>
    <scope>NUCLEOTIDE SEQUENCE [LARGE SCALE GENOMIC DNA]</scope>
    <source>
        <strain evidence="2">Oregonense</strain>
    </source>
</reference>
<dbReference type="InterPro" id="IPR051918">
    <property type="entry name" value="STPP_CPPED1"/>
</dbReference>
<dbReference type="InterPro" id="IPR029052">
    <property type="entry name" value="Metallo-depent_PP-like"/>
</dbReference>
<organism evidence="2">
    <name type="scientific">Xenorhabdus bovienii str. oregonense</name>
    <dbReference type="NCBI Taxonomy" id="1398202"/>
    <lineage>
        <taxon>Bacteria</taxon>
        <taxon>Pseudomonadati</taxon>
        <taxon>Pseudomonadota</taxon>
        <taxon>Gammaproteobacteria</taxon>
        <taxon>Enterobacterales</taxon>
        <taxon>Morganellaceae</taxon>
        <taxon>Xenorhabdus</taxon>
    </lineage>
</organism>
<dbReference type="Gene3D" id="3.60.21.10">
    <property type="match status" value="1"/>
</dbReference>
<protein>
    <recommendedName>
        <fullName evidence="1">Calcineurin-like phosphoesterase domain-containing protein</fullName>
    </recommendedName>
</protein>
<dbReference type="RefSeq" id="WP_051894635.1">
    <property type="nucleotide sequence ID" value="NZ_CAWLUU010000212.1"/>
</dbReference>
<dbReference type="AlphaFoldDB" id="A0A077P7F8"/>
<dbReference type="Gene3D" id="2.60.270.50">
    <property type="match status" value="1"/>
</dbReference>
<dbReference type="Pfam" id="PF00149">
    <property type="entry name" value="Metallophos"/>
    <property type="match status" value="1"/>
</dbReference>
<feature type="domain" description="Calcineurin-like phosphoesterase" evidence="1">
    <location>
        <begin position="149"/>
        <end position="387"/>
    </location>
</feature>
<dbReference type="GO" id="GO:0016787">
    <property type="term" value="F:hydrolase activity"/>
    <property type="evidence" value="ECO:0007669"/>
    <property type="project" value="InterPro"/>
</dbReference>
<dbReference type="EMBL" id="CBSX010000160">
    <property type="protein sequence ID" value="CDH06764.1"/>
    <property type="molecule type" value="Genomic_DNA"/>
</dbReference>